<evidence type="ECO:0000256" key="5">
    <source>
        <dbReference type="ARBA" id="ARBA00022691"/>
    </source>
</evidence>
<dbReference type="CDD" id="cd02440">
    <property type="entry name" value="AdoMet_MTases"/>
    <property type="match status" value="1"/>
</dbReference>
<dbReference type="SUPFAM" id="SSF53335">
    <property type="entry name" value="S-adenosyl-L-methionine-dependent methyltransferases"/>
    <property type="match status" value="1"/>
</dbReference>
<dbReference type="Proteomes" id="UP001295444">
    <property type="component" value="Chromosome 09"/>
</dbReference>
<evidence type="ECO:0000256" key="4">
    <source>
        <dbReference type="ARBA" id="ARBA00022679"/>
    </source>
</evidence>
<dbReference type="Pfam" id="PF02475">
    <property type="entry name" value="TRM5-TYW2_MTfase"/>
    <property type="match status" value="1"/>
</dbReference>
<evidence type="ECO:0000256" key="7">
    <source>
        <dbReference type="ARBA" id="ARBA00031315"/>
    </source>
</evidence>
<dbReference type="EC" id="2.5.1.114" evidence="2"/>
<evidence type="ECO:0000256" key="2">
    <source>
        <dbReference type="ARBA" id="ARBA00012265"/>
    </source>
</evidence>
<dbReference type="Gene3D" id="3.30.300.110">
    <property type="entry name" value="Met-10+ protein-like domains"/>
    <property type="match status" value="1"/>
</dbReference>
<protein>
    <recommendedName>
        <fullName evidence="3">tRNA wybutosine-synthesizing protein 2 homolog</fullName>
        <ecNumber evidence="2">2.5.1.114</ecNumber>
    </recommendedName>
    <alternativeName>
        <fullName evidence="7">tRNA(Phe) (4-demethylwyosine(37)-C(7)) aminocarboxypropyltransferase</fullName>
    </alternativeName>
</protein>
<dbReference type="PROSITE" id="PS51684">
    <property type="entry name" value="SAM_MT_TRM5_TYW2"/>
    <property type="match status" value="1"/>
</dbReference>
<dbReference type="GO" id="GO:0031591">
    <property type="term" value="P:wybutosine biosynthetic process"/>
    <property type="evidence" value="ECO:0007669"/>
    <property type="project" value="TreeGrafter"/>
</dbReference>
<evidence type="ECO:0000259" key="10">
    <source>
        <dbReference type="PROSITE" id="PS51684"/>
    </source>
</evidence>
<dbReference type="Pfam" id="PF25133">
    <property type="entry name" value="TYW2_N_2"/>
    <property type="match status" value="1"/>
</dbReference>
<evidence type="ECO:0000256" key="3">
    <source>
        <dbReference type="ARBA" id="ARBA00017179"/>
    </source>
</evidence>
<dbReference type="EMBL" id="OW240920">
    <property type="protein sequence ID" value="CAH2315691.1"/>
    <property type="molecule type" value="Genomic_DNA"/>
</dbReference>
<dbReference type="InterPro" id="IPR056744">
    <property type="entry name" value="TRM5/TYW2-like_N"/>
</dbReference>
<dbReference type="GO" id="GO:0030488">
    <property type="term" value="P:tRNA methylation"/>
    <property type="evidence" value="ECO:0007669"/>
    <property type="project" value="TreeGrafter"/>
</dbReference>
<dbReference type="FunFam" id="3.40.50.150:FF:000201">
    <property type="entry name" value="tRNA wybutosine-synthesizing protein 2 homolog"/>
    <property type="match status" value="1"/>
</dbReference>
<comment type="catalytic activity">
    <reaction evidence="9">
        <text>4-demethylwyosine(37) in tRNA(Phe) + S-adenosyl-L-methionine = 4-demethyl-7-[(3S)-3-amino-3-carboxypropyl]wyosine(37) in tRNA(Phe) + S-methyl-5'-thioadenosine + H(+)</text>
        <dbReference type="Rhea" id="RHEA:36355"/>
        <dbReference type="Rhea" id="RHEA-COMP:10164"/>
        <dbReference type="Rhea" id="RHEA-COMP:10378"/>
        <dbReference type="ChEBI" id="CHEBI:15378"/>
        <dbReference type="ChEBI" id="CHEBI:17509"/>
        <dbReference type="ChEBI" id="CHEBI:59789"/>
        <dbReference type="ChEBI" id="CHEBI:64315"/>
        <dbReference type="ChEBI" id="CHEBI:73550"/>
        <dbReference type="EC" id="2.5.1.114"/>
    </reaction>
</comment>
<evidence type="ECO:0000313" key="11">
    <source>
        <dbReference type="EMBL" id="CAH2315691.1"/>
    </source>
</evidence>
<evidence type="ECO:0000256" key="1">
    <source>
        <dbReference type="ARBA" id="ARBA00004797"/>
    </source>
</evidence>
<dbReference type="PANTHER" id="PTHR23245">
    <property type="entry name" value="TRNA METHYLTRANSFERASE"/>
    <property type="match status" value="1"/>
</dbReference>
<accession>A0AAD1SZV0</accession>
<dbReference type="PANTHER" id="PTHR23245:SF25">
    <property type="entry name" value="TRNA WYBUTOSINE-SYNTHESIZING PROTEIN 2 HOMOLOG"/>
    <property type="match status" value="1"/>
</dbReference>
<keyword evidence="4" id="KW-0808">Transferase</keyword>
<dbReference type="InterPro" id="IPR029063">
    <property type="entry name" value="SAM-dependent_MTases_sf"/>
</dbReference>
<keyword evidence="12" id="KW-1185">Reference proteome</keyword>
<keyword evidence="5" id="KW-0949">S-adenosyl-L-methionine</keyword>
<reference evidence="11" key="1">
    <citation type="submission" date="2022-03" db="EMBL/GenBank/DDBJ databases">
        <authorList>
            <person name="Alioto T."/>
            <person name="Alioto T."/>
            <person name="Gomez Garrido J."/>
        </authorList>
    </citation>
    <scope>NUCLEOTIDE SEQUENCE</scope>
</reference>
<dbReference type="Gene3D" id="3.40.50.150">
    <property type="entry name" value="Vaccinia Virus protein VP39"/>
    <property type="match status" value="1"/>
</dbReference>
<evidence type="ECO:0000313" key="12">
    <source>
        <dbReference type="Proteomes" id="UP001295444"/>
    </source>
</evidence>
<dbReference type="AlphaFoldDB" id="A0AAD1SZV0"/>
<dbReference type="GO" id="GO:0005737">
    <property type="term" value="C:cytoplasm"/>
    <property type="evidence" value="ECO:0007669"/>
    <property type="project" value="TreeGrafter"/>
</dbReference>
<dbReference type="InterPro" id="IPR056743">
    <property type="entry name" value="TRM5-TYW2-like_MTfase"/>
</dbReference>
<gene>
    <name evidence="11" type="ORF">PECUL_23A033157</name>
</gene>
<dbReference type="GO" id="GO:0008175">
    <property type="term" value="F:tRNA methyltransferase activity"/>
    <property type="evidence" value="ECO:0007669"/>
    <property type="project" value="TreeGrafter"/>
</dbReference>
<feature type="domain" description="SAM-dependent methyltransferase TRM5/TYW2-type" evidence="10">
    <location>
        <begin position="45"/>
        <end position="327"/>
    </location>
</feature>
<comment type="function">
    <text evidence="8">S-adenosyl-L-methionine-dependent transferase that acts as a component of the wybutosine biosynthesis pathway. Wybutosine is a hyper modified guanosine with a tricyclic base found at the 3'-position adjacent to the anticodon of eukaryotic phenylalanine tRNA. Catalyzes the transfer of the alpha-amino-alpha-carboxypropyl (acp) group from S-adenosyl-L-methionine to the C-7 position of 4-demethylwyosine (imG-14) to produce wybutosine-86.</text>
</comment>
<comment type="pathway">
    <text evidence="1">tRNA modification; wybutosine-tRNA(Phe) biosynthesis.</text>
</comment>
<evidence type="ECO:0000256" key="9">
    <source>
        <dbReference type="ARBA" id="ARBA00049400"/>
    </source>
</evidence>
<proteinExistence type="predicted"/>
<name>A0AAD1SZV0_PELCU</name>
<organism evidence="11 12">
    <name type="scientific">Pelobates cultripes</name>
    <name type="common">Western spadefoot toad</name>
    <dbReference type="NCBI Taxonomy" id="61616"/>
    <lineage>
        <taxon>Eukaryota</taxon>
        <taxon>Metazoa</taxon>
        <taxon>Chordata</taxon>
        <taxon>Craniata</taxon>
        <taxon>Vertebrata</taxon>
        <taxon>Euteleostomi</taxon>
        <taxon>Amphibia</taxon>
        <taxon>Batrachia</taxon>
        <taxon>Anura</taxon>
        <taxon>Pelobatoidea</taxon>
        <taxon>Pelobatidae</taxon>
        <taxon>Pelobates</taxon>
    </lineage>
</organism>
<keyword evidence="6" id="KW-0819">tRNA processing</keyword>
<dbReference type="InterPro" id="IPR030382">
    <property type="entry name" value="MeTrfase_TRM5/TYW2"/>
</dbReference>
<dbReference type="GO" id="GO:0102522">
    <property type="term" value="F:tRNA 4-demethylwyosine alpha-amino-alpha-carboxypropyltransferase activity"/>
    <property type="evidence" value="ECO:0007669"/>
    <property type="project" value="UniProtKB-EC"/>
</dbReference>
<dbReference type="FunFam" id="3.30.300.110:FF:000002">
    <property type="entry name" value="tRNA wybutosine-synthesizing protein 2 homolog"/>
    <property type="match status" value="1"/>
</dbReference>
<evidence type="ECO:0000256" key="6">
    <source>
        <dbReference type="ARBA" id="ARBA00022694"/>
    </source>
</evidence>
<sequence length="331" mass="37382">MNPVLSKRARIQSPAQKLRIDLCELLESHGVAWPRDLERDLPHSWQKHGDLIVFNENCFNDPLWKQQGPELWINVASSLGVRRLAKEGCIQDDGVRSPTVTLLLGDSGWVEHIDNGIRYTFDVTKCMFSAGNISEKQRVASFCCSGEIVVDLYAGIGYFTVPYLVHAGASFVHACEWNPHAVKALKQNLELNRVSEKCLIHEGDNRQLKLQDVADRVNLGLIPTSEPAYEVACRVLKKDTGGILHIHHNVNSFIRHAGLNMNGTKEDVIKWKNMAWKEWAEGTESQVRAILMKASGSPWHTQILHLEKVKSYAPYIDHVVLDLDCRPLHET</sequence>
<evidence type="ECO:0000256" key="8">
    <source>
        <dbReference type="ARBA" id="ARBA00037786"/>
    </source>
</evidence>